<dbReference type="CDD" id="cd07920">
    <property type="entry name" value="Pumilio"/>
    <property type="match status" value="1"/>
</dbReference>
<dbReference type="Gene3D" id="1.25.10.10">
    <property type="entry name" value="Leucine-rich Repeat Variant"/>
    <property type="match status" value="1"/>
</dbReference>
<dbReference type="GO" id="GO:0003729">
    <property type="term" value="F:mRNA binding"/>
    <property type="evidence" value="ECO:0007669"/>
    <property type="project" value="TreeGrafter"/>
</dbReference>
<feature type="compositionally biased region" description="Polar residues" evidence="5">
    <location>
        <begin position="372"/>
        <end position="395"/>
    </location>
</feature>
<feature type="compositionally biased region" description="Polar residues" evidence="5">
    <location>
        <begin position="470"/>
        <end position="479"/>
    </location>
</feature>
<protein>
    <submittedName>
        <fullName evidence="7">Armadillo-type protein</fullName>
    </submittedName>
</protein>
<reference evidence="7" key="1">
    <citation type="journal article" date="2021" name="Nat. Commun.">
        <title>Genetic determinants of endophytism in the Arabidopsis root mycobiome.</title>
        <authorList>
            <person name="Mesny F."/>
            <person name="Miyauchi S."/>
            <person name="Thiergart T."/>
            <person name="Pickel B."/>
            <person name="Atanasova L."/>
            <person name="Karlsson M."/>
            <person name="Huettel B."/>
            <person name="Barry K.W."/>
            <person name="Haridas S."/>
            <person name="Chen C."/>
            <person name="Bauer D."/>
            <person name="Andreopoulos W."/>
            <person name="Pangilinan J."/>
            <person name="LaButti K."/>
            <person name="Riley R."/>
            <person name="Lipzen A."/>
            <person name="Clum A."/>
            <person name="Drula E."/>
            <person name="Henrissat B."/>
            <person name="Kohler A."/>
            <person name="Grigoriev I.V."/>
            <person name="Martin F.M."/>
            <person name="Hacquard S."/>
        </authorList>
    </citation>
    <scope>NUCLEOTIDE SEQUENCE</scope>
    <source>
        <strain evidence="7">MPI-CAGE-CH-0230</strain>
    </source>
</reference>
<feature type="compositionally biased region" description="Basic and acidic residues" evidence="5">
    <location>
        <begin position="166"/>
        <end position="175"/>
    </location>
</feature>
<proteinExistence type="predicted"/>
<feature type="region of interest" description="Disordered" evidence="5">
    <location>
        <begin position="464"/>
        <end position="501"/>
    </location>
</feature>
<comment type="function">
    <text evidence="2">RNA-binding nucleolar protein required for pre-rRNA processing. Involved in production of 18S rRNA and assembly of small ribosomal subunit.</text>
</comment>
<dbReference type="EMBL" id="JAGTJQ010000001">
    <property type="protein sequence ID" value="KAH7040428.1"/>
    <property type="molecule type" value="Genomic_DNA"/>
</dbReference>
<dbReference type="SMART" id="SM00025">
    <property type="entry name" value="Pumilio"/>
    <property type="match status" value="8"/>
</dbReference>
<gene>
    <name evidence="7" type="ORF">B0I36DRAFT_357730</name>
</gene>
<dbReference type="PANTHER" id="PTHR12537:SF13">
    <property type="entry name" value="PUMILIO HOMOLOGY DOMAIN FAMILY MEMBER 4"/>
    <property type="match status" value="1"/>
</dbReference>
<feature type="repeat" description="Pumilio" evidence="3">
    <location>
        <begin position="728"/>
        <end position="763"/>
    </location>
</feature>
<dbReference type="PROSITE" id="PS50302">
    <property type="entry name" value="PUM"/>
    <property type="match status" value="8"/>
</dbReference>
<dbReference type="InterPro" id="IPR011989">
    <property type="entry name" value="ARM-like"/>
</dbReference>
<dbReference type="InterPro" id="IPR033712">
    <property type="entry name" value="Pumilio_RNA-bd"/>
</dbReference>
<dbReference type="Proteomes" id="UP000756346">
    <property type="component" value="Unassembled WGS sequence"/>
</dbReference>
<dbReference type="GeneID" id="70187393"/>
<dbReference type="AlphaFoldDB" id="A0A9P8YI87"/>
<feature type="repeat" description="Pumilio" evidence="3">
    <location>
        <begin position="619"/>
        <end position="654"/>
    </location>
</feature>
<feature type="compositionally biased region" description="Polar residues" evidence="5">
    <location>
        <begin position="70"/>
        <end position="81"/>
    </location>
</feature>
<dbReference type="Pfam" id="PF00806">
    <property type="entry name" value="PUF"/>
    <property type="match status" value="8"/>
</dbReference>
<sequence>MPLTATDLQYTPAQLPESSTGATLEKKKLEYERLREQKRRFEAEMQKLDQQQLREEYDIAQMQEDLGRGNTLTITGHQSEPTTPPEYRETSFGFPTAFSRPNRYSMSSLVSPPGFFNRSSRPGSQLTSPPSGLSQAQSHARFSYGDYLPSHSMPTTRRNSDDEEKELALRQDPSSHRSSNAVNRYSMPVTRRGNLYDNIDQTNAAGFLFRDDEAASDPHKYSAIDSSADEGYPVPFAKMVNHNMLFLFGRAVYPTADASYLLYRSVVASALYFALELIRFTPLQVPSTTAAMDLATQRAGGEATSAGWASMSRHRQQQSLSNVGPAQPSIVEPSTATQAAPGDAGGMASRQVRHSAEIGQYRDTANDGAATASLSPSSSKQAMVTPPRLQSSHSSNDIATIKSPSVLANPNAHAQQHLHNHNASIGRIPPGAVKRHSRELSSEGHAPVTQSASFASIQSQLHANAPSFGPTASSQTAGQPTMGSMPPVSGPGGPTQYQQPYFAGPGYGPANGYGMSFLPMGMQNMNLNGYQQGYSGYAPSYPPSGQQGQQQQQPRDSQQRVIQARRAQDNEAAVKYQNKPFEECIGEIYEMAKDQHGCRYLQKQLEARNPEQIHLIWLETNPHIVELMTDPFGNYLCQKLLEFCNDDERTVLIQNASVNMVDIALNQHGTRALQKMIEFVSAPIQVELIIQALQRDVVHMIKDLNGNHVIQKCLNKLTAADAEFIFSAVGANCVEVGTHRHGCCVLQRCIDHASGPQKAWLVARITDSALQLVQDPFGNYVVQYIIDLNEPLFTEPLVQNFLGQIGDLSRHKFSSNVIEKCLRCASEQSTDAMVKELLNSGEMDKLLRDSFGNYVVQTALEHSSYSMKPQLADMIRPLLPSIRSTPYGRRLQAKIQAYDSHTRSSNSSGQATPADPTQGQVPLRAPATNRGVQNQHAGPGNGYPTSMHGGRGQGHYNANSHSSSQTGRANSYQSYSANGNSRNGPAQGSADGQFF</sequence>
<evidence type="ECO:0000256" key="4">
    <source>
        <dbReference type="SAM" id="Coils"/>
    </source>
</evidence>
<dbReference type="InterPro" id="IPR001313">
    <property type="entry name" value="Pumilio_RNA-bd_rpt"/>
</dbReference>
<feature type="region of interest" description="Disordered" evidence="5">
    <location>
        <begin position="305"/>
        <end position="395"/>
    </location>
</feature>
<feature type="region of interest" description="Disordered" evidence="5">
    <location>
        <begin position="429"/>
        <end position="450"/>
    </location>
</feature>
<evidence type="ECO:0000313" key="7">
    <source>
        <dbReference type="EMBL" id="KAH7040428.1"/>
    </source>
</evidence>
<feature type="repeat" description="Pumilio" evidence="3">
    <location>
        <begin position="800"/>
        <end position="835"/>
    </location>
</feature>
<feature type="region of interest" description="Disordered" evidence="5">
    <location>
        <begin position="534"/>
        <end position="572"/>
    </location>
</feature>
<feature type="compositionally biased region" description="Polar residues" evidence="5">
    <location>
        <begin position="956"/>
        <end position="986"/>
    </location>
</feature>
<feature type="repeat" description="Pumilio" evidence="3">
    <location>
        <begin position="583"/>
        <end position="618"/>
    </location>
</feature>
<evidence type="ECO:0000313" key="8">
    <source>
        <dbReference type="Proteomes" id="UP000756346"/>
    </source>
</evidence>
<feature type="repeat" description="Pumilio" evidence="3">
    <location>
        <begin position="655"/>
        <end position="691"/>
    </location>
</feature>
<feature type="compositionally biased region" description="Polar residues" evidence="5">
    <location>
        <begin position="903"/>
        <end position="920"/>
    </location>
</feature>
<evidence type="ECO:0000256" key="1">
    <source>
        <dbReference type="ARBA" id="ARBA00022737"/>
    </source>
</evidence>
<keyword evidence="4" id="KW-0175">Coiled coil</keyword>
<dbReference type="RefSeq" id="XP_046018483.1">
    <property type="nucleotide sequence ID" value="XM_046157847.1"/>
</dbReference>
<dbReference type="FunFam" id="1.25.10.10:FF:000237">
    <property type="entry name" value="Pumilio homolog 9"/>
    <property type="match status" value="1"/>
</dbReference>
<name>A0A9P8YI87_9PEZI</name>
<feature type="compositionally biased region" description="Low complexity" evidence="5">
    <location>
        <begin position="543"/>
        <end position="560"/>
    </location>
</feature>
<feature type="region of interest" description="Disordered" evidence="5">
    <location>
        <begin position="1"/>
        <end position="21"/>
    </location>
</feature>
<dbReference type="GO" id="GO:0005737">
    <property type="term" value="C:cytoplasm"/>
    <property type="evidence" value="ECO:0007669"/>
    <property type="project" value="TreeGrafter"/>
</dbReference>
<evidence type="ECO:0000256" key="2">
    <source>
        <dbReference type="ARBA" id="ARBA00024893"/>
    </source>
</evidence>
<feature type="domain" description="PUM-HD" evidence="6">
    <location>
        <begin position="557"/>
        <end position="899"/>
    </location>
</feature>
<comment type="caution">
    <text evidence="7">The sequence shown here is derived from an EMBL/GenBank/DDBJ whole genome shotgun (WGS) entry which is preliminary data.</text>
</comment>
<feature type="repeat" description="Pumilio" evidence="3">
    <location>
        <begin position="692"/>
        <end position="727"/>
    </location>
</feature>
<feature type="repeat" description="Pumilio" evidence="3">
    <location>
        <begin position="836"/>
        <end position="873"/>
    </location>
</feature>
<dbReference type="SUPFAM" id="SSF48371">
    <property type="entry name" value="ARM repeat"/>
    <property type="match status" value="1"/>
</dbReference>
<feature type="compositionally biased region" description="Polar residues" evidence="5">
    <location>
        <begin position="117"/>
        <end position="140"/>
    </location>
</feature>
<keyword evidence="1" id="KW-0677">Repeat</keyword>
<feature type="repeat" description="Pumilio" evidence="3">
    <location>
        <begin position="764"/>
        <end position="799"/>
    </location>
</feature>
<dbReference type="InterPro" id="IPR033133">
    <property type="entry name" value="PUM-HD"/>
</dbReference>
<evidence type="ECO:0000259" key="6">
    <source>
        <dbReference type="PROSITE" id="PS50303"/>
    </source>
</evidence>
<dbReference type="PROSITE" id="PS50303">
    <property type="entry name" value="PUM_HD"/>
    <property type="match status" value="1"/>
</dbReference>
<feature type="region of interest" description="Disordered" evidence="5">
    <location>
        <begin position="70"/>
        <end position="95"/>
    </location>
</feature>
<organism evidence="7 8">
    <name type="scientific">Microdochium trichocladiopsis</name>
    <dbReference type="NCBI Taxonomy" id="1682393"/>
    <lineage>
        <taxon>Eukaryota</taxon>
        <taxon>Fungi</taxon>
        <taxon>Dikarya</taxon>
        <taxon>Ascomycota</taxon>
        <taxon>Pezizomycotina</taxon>
        <taxon>Sordariomycetes</taxon>
        <taxon>Xylariomycetidae</taxon>
        <taxon>Xylariales</taxon>
        <taxon>Microdochiaceae</taxon>
        <taxon>Microdochium</taxon>
    </lineage>
</organism>
<feature type="coiled-coil region" evidence="4">
    <location>
        <begin position="24"/>
        <end position="54"/>
    </location>
</feature>
<dbReference type="InterPro" id="IPR016024">
    <property type="entry name" value="ARM-type_fold"/>
</dbReference>
<dbReference type="OrthoDB" id="668540at2759"/>
<feature type="region of interest" description="Disordered" evidence="5">
    <location>
        <begin position="897"/>
        <end position="995"/>
    </location>
</feature>
<keyword evidence="8" id="KW-1185">Reference proteome</keyword>
<evidence type="ECO:0000256" key="3">
    <source>
        <dbReference type="PROSITE-ProRule" id="PRU00317"/>
    </source>
</evidence>
<feature type="region of interest" description="Disordered" evidence="5">
    <location>
        <begin position="115"/>
        <end position="184"/>
    </location>
</feature>
<dbReference type="PANTHER" id="PTHR12537">
    <property type="entry name" value="RNA BINDING PROTEIN PUMILIO-RELATED"/>
    <property type="match status" value="1"/>
</dbReference>
<dbReference type="GO" id="GO:0010608">
    <property type="term" value="P:post-transcriptional regulation of gene expression"/>
    <property type="evidence" value="ECO:0007669"/>
    <property type="project" value="TreeGrafter"/>
</dbReference>
<accession>A0A9P8YI87</accession>
<evidence type="ECO:0000256" key="5">
    <source>
        <dbReference type="SAM" id="MobiDB-lite"/>
    </source>
</evidence>